<protein>
    <submittedName>
        <fullName evidence="2">AbrB/MazE/SpoVT family DNA-binding domain-containing protein</fullName>
    </submittedName>
</protein>
<name>A0ABT0MY53_9GAMM</name>
<keyword evidence="3" id="KW-1185">Reference proteome</keyword>
<dbReference type="InterPro" id="IPR037914">
    <property type="entry name" value="SpoVT-AbrB_sf"/>
</dbReference>
<organism evidence="2 3">
    <name type="scientific">Brenneria tiliae</name>
    <dbReference type="NCBI Taxonomy" id="2914984"/>
    <lineage>
        <taxon>Bacteria</taxon>
        <taxon>Pseudomonadati</taxon>
        <taxon>Pseudomonadota</taxon>
        <taxon>Gammaproteobacteria</taxon>
        <taxon>Enterobacterales</taxon>
        <taxon>Pectobacteriaceae</taxon>
        <taxon>Brenneria</taxon>
    </lineage>
</organism>
<evidence type="ECO:0000313" key="3">
    <source>
        <dbReference type="Proteomes" id="UP001203069"/>
    </source>
</evidence>
<evidence type="ECO:0000259" key="1">
    <source>
        <dbReference type="SMART" id="SM00966"/>
    </source>
</evidence>
<proteinExistence type="predicted"/>
<comment type="caution">
    <text evidence="2">The sequence shown here is derived from an EMBL/GenBank/DDBJ whole genome shotgun (WGS) entry which is preliminary data.</text>
</comment>
<dbReference type="InterPro" id="IPR007159">
    <property type="entry name" value="SpoVT-AbrB_dom"/>
</dbReference>
<dbReference type="RefSeq" id="WP_249245860.1">
    <property type="nucleotide sequence ID" value="NZ_JAKPBZ010000115.1"/>
</dbReference>
<dbReference type="GO" id="GO:0003677">
    <property type="term" value="F:DNA binding"/>
    <property type="evidence" value="ECO:0007669"/>
    <property type="project" value="UniProtKB-KW"/>
</dbReference>
<dbReference type="Gene3D" id="2.10.260.10">
    <property type="match status" value="1"/>
</dbReference>
<dbReference type="Proteomes" id="UP001203069">
    <property type="component" value="Unassembled WGS sequence"/>
</dbReference>
<keyword evidence="2" id="KW-0238">DNA-binding</keyword>
<reference evidence="2 3" key="1">
    <citation type="submission" date="2022-02" db="EMBL/GenBank/DDBJ databases">
        <title>Description of Brenneria tiliae sp. nov. isolated from symptomatic Tilia x moltkei and Tilia x europaea trees in the UK.</title>
        <authorList>
            <person name="Kile H."/>
        </authorList>
    </citation>
    <scope>NUCLEOTIDE SEQUENCE [LARGE SCALE GENOMIC DNA]</scope>
    <source>
        <strain evidence="2 3">MC1SB4.1</strain>
    </source>
</reference>
<feature type="domain" description="SpoVT-AbrB" evidence="1">
    <location>
        <begin position="11"/>
        <end position="56"/>
    </location>
</feature>
<dbReference type="EMBL" id="JAKPBZ010000115">
    <property type="protein sequence ID" value="MCL2894764.1"/>
    <property type="molecule type" value="Genomic_DNA"/>
</dbReference>
<dbReference type="Pfam" id="PF04014">
    <property type="entry name" value="MazE_antitoxin"/>
    <property type="match status" value="1"/>
</dbReference>
<gene>
    <name evidence="2" type="ORF">MFP26_19000</name>
</gene>
<accession>A0ABT0MY53</accession>
<sequence length="76" mass="8673">MSRGYEMTATATLSNKFQISIPKSVREEQRWEAGQEFVFIPKGKGVLVMPVPELEQLHGIAKGASKDAYRDRKDRY</sequence>
<evidence type="ECO:0000313" key="2">
    <source>
        <dbReference type="EMBL" id="MCL2894764.1"/>
    </source>
</evidence>
<dbReference type="SUPFAM" id="SSF89447">
    <property type="entry name" value="AbrB/MazE/MraZ-like"/>
    <property type="match status" value="1"/>
</dbReference>
<dbReference type="NCBIfam" id="TIGR01439">
    <property type="entry name" value="lp_hng_hel_AbrB"/>
    <property type="match status" value="1"/>
</dbReference>
<dbReference type="SMART" id="SM00966">
    <property type="entry name" value="SpoVT_AbrB"/>
    <property type="match status" value="1"/>
</dbReference>